<dbReference type="InterPro" id="IPR000241">
    <property type="entry name" value="RlmKL-like_Mtase"/>
</dbReference>
<dbReference type="GO" id="GO:0070043">
    <property type="term" value="F:rRNA (guanine-N7-)-methyltransferase activity"/>
    <property type="evidence" value="ECO:0007669"/>
    <property type="project" value="TreeGrafter"/>
</dbReference>
<dbReference type="PROSITE" id="PS51165">
    <property type="entry name" value="THUMP"/>
    <property type="match status" value="1"/>
</dbReference>
<evidence type="ECO:0000256" key="2">
    <source>
        <dbReference type="ARBA" id="ARBA00022679"/>
    </source>
</evidence>
<dbReference type="InterPro" id="IPR029063">
    <property type="entry name" value="SAM-dependent_MTases_sf"/>
</dbReference>
<keyword evidence="7" id="KW-1185">Reference proteome</keyword>
<dbReference type="PROSITE" id="PS00092">
    <property type="entry name" value="N6_MTASE"/>
    <property type="match status" value="1"/>
</dbReference>
<dbReference type="PROSITE" id="PS01261">
    <property type="entry name" value="UPF0020"/>
    <property type="match status" value="1"/>
</dbReference>
<dbReference type="AlphaFoldDB" id="A0A193GFB3"/>
<dbReference type="RefSeq" id="WP_066660318.1">
    <property type="nucleotide sequence ID" value="NZ_CBCSCL010000004.1"/>
</dbReference>
<dbReference type="GO" id="GO:0008990">
    <property type="term" value="F:rRNA (guanine-N2-)-methyltransferase activity"/>
    <property type="evidence" value="ECO:0007669"/>
    <property type="project" value="TreeGrafter"/>
</dbReference>
<evidence type="ECO:0000313" key="7">
    <source>
        <dbReference type="Proteomes" id="UP000091926"/>
    </source>
</evidence>
<evidence type="ECO:0000256" key="3">
    <source>
        <dbReference type="PROSITE-ProRule" id="PRU00529"/>
    </source>
</evidence>
<dbReference type="Pfam" id="PF01170">
    <property type="entry name" value="UPF0020"/>
    <property type="match status" value="1"/>
</dbReference>
<accession>A0A193GFB3</accession>
<dbReference type="InterPro" id="IPR002052">
    <property type="entry name" value="DNA_methylase_N6_adenine_CS"/>
</dbReference>
<proteinExistence type="predicted"/>
<dbReference type="OrthoDB" id="9809404at2"/>
<feature type="compositionally biased region" description="Basic and acidic residues" evidence="4">
    <location>
        <begin position="103"/>
        <end position="113"/>
    </location>
</feature>
<evidence type="ECO:0000313" key="6">
    <source>
        <dbReference type="EMBL" id="ANN78742.1"/>
    </source>
</evidence>
<dbReference type="InterPro" id="IPR053943">
    <property type="entry name" value="RlmKL-like_Mtase_CS"/>
</dbReference>
<dbReference type="CDD" id="cd02440">
    <property type="entry name" value="AdoMet_MTases"/>
    <property type="match status" value="1"/>
</dbReference>
<dbReference type="GO" id="GO:0003723">
    <property type="term" value="F:RNA binding"/>
    <property type="evidence" value="ECO:0007669"/>
    <property type="project" value="UniProtKB-UniRule"/>
</dbReference>
<dbReference type="Proteomes" id="UP000091926">
    <property type="component" value="Chromosome"/>
</dbReference>
<keyword evidence="1 6" id="KW-0489">Methyltransferase</keyword>
<reference evidence="6 7" key="1">
    <citation type="submission" date="2016-06" db="EMBL/GenBank/DDBJ databases">
        <title>Complete genome sequences of Bordetella bronchialis and Bordetella flabilis.</title>
        <authorList>
            <person name="LiPuma J.J."/>
            <person name="Spilker T."/>
        </authorList>
    </citation>
    <scope>NUCLEOTIDE SEQUENCE [LARGE SCALE GENOMIC DNA]</scope>
    <source>
        <strain evidence="6 7">AU10664</strain>
    </source>
</reference>
<sequence>MTTDDSERPRKTLTLAKRPRDTAPAEDAGKRKRGGARARLVAQQEKQREKSAPQAPAATPETPRPDKDRRFLRRQPAADRRPAAGPASVPAHEAAPAVPDQPEQPRMRARDTARRDNERFHVFAPCPQGLEEVLTIELQALGYDDARAGRAGAHFSADWAGVQRANLYSRLATRILVQVAQGPVQEEDDLLDLAYATAWERWFGAERTLRVDTSAIKSPMRSLQYCNLRVKDGICDRLLDREGARPDIDTVRPDARVHAFLTADTATLYLDTSGESLFKRGWRLDKGEAPLRENLAAGMLALAGWDPGAALLDPFCGSGTILIEAAWIALGVPPGIARPFSFERLRGHDMRRWHDIKDDARSRILPRLDAPLVGYDIDPEAIGHAQRNAERAGLQPDTVRFEVGDARTLQAPARTGWIVTNPPYGERLPAAQDEDFWREWAACLKRQFAGWQLHVISSDMTLPQQMRLKPLRRVPLHNGALDCRLFGFELVDASYRDKRAGS</sequence>
<dbReference type="Gene3D" id="3.30.2130.30">
    <property type="match status" value="1"/>
</dbReference>
<dbReference type="EMBL" id="CP016172">
    <property type="protein sequence ID" value="ANN78742.1"/>
    <property type="molecule type" value="Genomic_DNA"/>
</dbReference>
<organism evidence="6 7">
    <name type="scientific">Bordetella flabilis</name>
    <dbReference type="NCBI Taxonomy" id="463014"/>
    <lineage>
        <taxon>Bacteria</taxon>
        <taxon>Pseudomonadati</taxon>
        <taxon>Pseudomonadota</taxon>
        <taxon>Betaproteobacteria</taxon>
        <taxon>Burkholderiales</taxon>
        <taxon>Alcaligenaceae</taxon>
        <taxon>Bordetella</taxon>
    </lineage>
</organism>
<keyword evidence="3" id="KW-0694">RNA-binding</keyword>
<feature type="compositionally biased region" description="Basic and acidic residues" evidence="4">
    <location>
        <begin position="1"/>
        <end position="10"/>
    </location>
</feature>
<dbReference type="SUPFAM" id="SSF53335">
    <property type="entry name" value="S-adenosyl-L-methionine-dependent methyltransferases"/>
    <property type="match status" value="1"/>
</dbReference>
<keyword evidence="2 6" id="KW-0808">Transferase</keyword>
<dbReference type="Pfam" id="PF22020">
    <property type="entry name" value="RlmL_1st"/>
    <property type="match status" value="1"/>
</dbReference>
<gene>
    <name evidence="6" type="ORF">BAU07_17900</name>
</gene>
<evidence type="ECO:0000256" key="1">
    <source>
        <dbReference type="ARBA" id="ARBA00022603"/>
    </source>
</evidence>
<dbReference type="CDD" id="cd11715">
    <property type="entry name" value="THUMP_AdoMetMT"/>
    <property type="match status" value="1"/>
</dbReference>
<protein>
    <submittedName>
        <fullName evidence="6">DNA methyltransferase</fullName>
    </submittedName>
</protein>
<feature type="region of interest" description="Disordered" evidence="4">
    <location>
        <begin position="1"/>
        <end position="113"/>
    </location>
</feature>
<dbReference type="InterPro" id="IPR004114">
    <property type="entry name" value="THUMP_dom"/>
</dbReference>
<evidence type="ECO:0000256" key="4">
    <source>
        <dbReference type="SAM" id="MobiDB-lite"/>
    </source>
</evidence>
<dbReference type="Pfam" id="PF02926">
    <property type="entry name" value="THUMP"/>
    <property type="match status" value="1"/>
</dbReference>
<evidence type="ECO:0000259" key="5">
    <source>
        <dbReference type="PROSITE" id="PS51165"/>
    </source>
</evidence>
<feature type="compositionally biased region" description="Low complexity" evidence="4">
    <location>
        <begin position="52"/>
        <end position="61"/>
    </location>
</feature>
<dbReference type="Gene3D" id="3.40.50.150">
    <property type="entry name" value="Vaccinia Virus protein VP39"/>
    <property type="match status" value="1"/>
</dbReference>
<dbReference type="InterPro" id="IPR054170">
    <property type="entry name" value="RlmL_1st"/>
</dbReference>
<name>A0A193GFB3_9BORD</name>
<dbReference type="PANTHER" id="PTHR47313">
    <property type="entry name" value="RIBOSOMAL RNA LARGE SUBUNIT METHYLTRANSFERASE K/L"/>
    <property type="match status" value="1"/>
</dbReference>
<dbReference type="STRING" id="463014.BAU07_17900"/>
<feature type="compositionally biased region" description="Basic and acidic residues" evidence="4">
    <location>
        <begin position="18"/>
        <end position="29"/>
    </location>
</feature>
<dbReference type="SMART" id="SM00981">
    <property type="entry name" value="THUMP"/>
    <property type="match status" value="1"/>
</dbReference>
<dbReference type="PANTHER" id="PTHR47313:SF1">
    <property type="entry name" value="RIBOSOMAL RNA LARGE SUBUNIT METHYLTRANSFERASE K_L"/>
    <property type="match status" value="1"/>
</dbReference>
<feature type="domain" description="THUMP" evidence="5">
    <location>
        <begin position="161"/>
        <end position="272"/>
    </location>
</feature>
<dbReference type="KEGG" id="bfz:BAU07_17900"/>